<evidence type="ECO:0000256" key="6">
    <source>
        <dbReference type="SAM" id="MobiDB-lite"/>
    </source>
</evidence>
<evidence type="ECO:0000256" key="2">
    <source>
        <dbReference type="ARBA" id="ARBA00022525"/>
    </source>
</evidence>
<feature type="compositionally biased region" description="Basic and acidic residues" evidence="6">
    <location>
        <begin position="767"/>
        <end position="779"/>
    </location>
</feature>
<sequence>MNSKKIISSVSLTTAILATGIISQEAHADSVDTTTTTVSQAQSQPVTAEQVASAKASYDTNQEAQVKAQSVVDSKKQALETAKANTTAAQDAVAQAETVTAQATEVNIQSAKEAIPTAEAKVQPAKETVETAKTDVTTKEVSQSQAQEAVNKAQGNVNQAQEAVDEATQIQSEKQAAVDNSAKEAEVAKQGVTNAQATLAEKTSKVSQAKQTVEIAKQNDVNLEADTKEAEINVEKADKAAQVAKTAVDTAKVRADETAQALKDAEFNHPTHIVMSDEFKQNLKYLLFEAPKDDMSALSKAVDKVIDSEAASHKLNKAYFDTFTPDTTGVKYDVENLPLELQTELSQYMAYLVNDVRAQLGQPKLVVNTDAIKFASLVAAKYDKNHDPFSGHDMKAINEAAKEMGYWYSKKNTMNPYENLAGGSINSALKLDDNGNSLYKVGDKVEATKSELYQLIADNIDNFLYEGERNGSYGHAGSLITQPSLGLAITLSHTDQGFGEIPMTETHVLLVPEHDLVDFNKKVLDPSKNVPDLVIPDKQAAEVADRAAQAALVTATAQAQAAQTRFEQAKATYDALVATPRQTADAEAQLATAKAELVNAQTALTNAEQTLATVTASHADKVAALDMAKASRDEAVNVLAAAQSKLAEANQELTQREVATTVAKAKLAELEQALKDAEQAVIDAKATYEQLVSAKANLEAARQAYAQAVTAQEAAQAAYDKAMVVLTNAKAQTALSGTKYTNLKVAYDARIAYEEAQRKSKEEVLRRQAESDAKAKQVRQDVNGTQSNRVNSSTHVGLQALMTSVNEVKTTSFSAAQVATAKATQAVVNRRGMTDYQAPLPQTGESDTAVYLLAGLGMLGLSGVTARKRRG</sequence>
<feature type="chain" id="PRO_5036807889" evidence="7">
    <location>
        <begin position="29"/>
        <end position="871"/>
    </location>
</feature>
<reference evidence="9" key="1">
    <citation type="submission" date="2021-05" db="EMBL/GenBank/DDBJ databases">
        <title>Infant gut strain persistence is associated with maternal origin, phylogeny, and functional potential including surface adhesion and iron acquisition.</title>
        <authorList>
            <person name="Lou Y.C."/>
        </authorList>
    </citation>
    <scope>NUCLEOTIDE SEQUENCE</scope>
    <source>
        <strain evidence="9">L3_122_031G1_dasL3_122_031G1_maxbin2.maxbin.025s ta_sub</strain>
    </source>
</reference>
<keyword evidence="3 7" id="KW-0732">Signal</keyword>
<organism evidence="9 10">
    <name type="scientific">Streptococcus vestibularis</name>
    <dbReference type="NCBI Taxonomy" id="1343"/>
    <lineage>
        <taxon>Bacteria</taxon>
        <taxon>Bacillati</taxon>
        <taxon>Bacillota</taxon>
        <taxon>Bacilli</taxon>
        <taxon>Lactobacillales</taxon>
        <taxon>Streptococcaceae</taxon>
        <taxon>Streptococcus</taxon>
    </lineage>
</organism>
<evidence type="ECO:0000313" key="9">
    <source>
        <dbReference type="EMBL" id="MBS6097665.1"/>
    </source>
</evidence>
<keyword evidence="1" id="KW-0134">Cell wall</keyword>
<name>A0A943LXB0_STRVE</name>
<dbReference type="PROSITE" id="PS50847">
    <property type="entry name" value="GRAM_POS_ANCHORING"/>
    <property type="match status" value="1"/>
</dbReference>
<feature type="region of interest" description="Disordered" evidence="6">
    <location>
        <begin position="767"/>
        <end position="790"/>
    </location>
</feature>
<dbReference type="Proteomes" id="UP000703822">
    <property type="component" value="Unassembled WGS sequence"/>
</dbReference>
<dbReference type="AlphaFoldDB" id="A0A943LXB0"/>
<feature type="domain" description="Gram-positive cocci surface proteins LPxTG" evidence="8">
    <location>
        <begin position="840"/>
        <end position="871"/>
    </location>
</feature>
<proteinExistence type="predicted"/>
<dbReference type="EMBL" id="JAHAGS010000071">
    <property type="protein sequence ID" value="MBS6097665.1"/>
    <property type="molecule type" value="Genomic_DNA"/>
</dbReference>
<feature type="compositionally biased region" description="Polar residues" evidence="6">
    <location>
        <begin position="780"/>
        <end position="790"/>
    </location>
</feature>
<keyword evidence="2" id="KW-0964">Secreted</keyword>
<evidence type="ECO:0000259" key="8">
    <source>
        <dbReference type="PROSITE" id="PS50847"/>
    </source>
</evidence>
<dbReference type="InterPro" id="IPR027607">
    <property type="entry name" value="Surf_Exclu_SEC10/PgrA"/>
</dbReference>
<evidence type="ECO:0000256" key="4">
    <source>
        <dbReference type="ARBA" id="ARBA00023088"/>
    </source>
</evidence>
<dbReference type="NCBIfam" id="TIGR01167">
    <property type="entry name" value="LPXTG_anchor"/>
    <property type="match status" value="1"/>
</dbReference>
<evidence type="ECO:0000256" key="7">
    <source>
        <dbReference type="SAM" id="SignalP"/>
    </source>
</evidence>
<feature type="signal peptide" evidence="7">
    <location>
        <begin position="1"/>
        <end position="28"/>
    </location>
</feature>
<feature type="coiled-coil region" evidence="5">
    <location>
        <begin position="143"/>
        <end position="170"/>
    </location>
</feature>
<dbReference type="SUPFAM" id="SSF57997">
    <property type="entry name" value="Tropomyosin"/>
    <property type="match status" value="1"/>
</dbReference>
<comment type="caution">
    <text evidence="9">The sequence shown here is derived from an EMBL/GenBank/DDBJ whole genome shotgun (WGS) entry which is preliminary data.</text>
</comment>
<keyword evidence="4" id="KW-0572">Peptidoglycan-anchor</keyword>
<evidence type="ECO:0000313" key="10">
    <source>
        <dbReference type="Proteomes" id="UP000703822"/>
    </source>
</evidence>
<dbReference type="NCBIfam" id="TIGR04320">
    <property type="entry name" value="Surf_Exclu_PgrA"/>
    <property type="match status" value="1"/>
</dbReference>
<evidence type="ECO:0000256" key="3">
    <source>
        <dbReference type="ARBA" id="ARBA00022729"/>
    </source>
</evidence>
<evidence type="ECO:0000256" key="5">
    <source>
        <dbReference type="SAM" id="Coils"/>
    </source>
</evidence>
<feature type="coiled-coil region" evidence="5">
    <location>
        <begin position="583"/>
        <end position="704"/>
    </location>
</feature>
<accession>A0A943LXB0</accession>
<dbReference type="Pfam" id="PF00746">
    <property type="entry name" value="Gram_pos_anchor"/>
    <property type="match status" value="1"/>
</dbReference>
<gene>
    <name evidence="9" type="ORF">KH901_04220</name>
</gene>
<dbReference type="InterPro" id="IPR019931">
    <property type="entry name" value="LPXTG_anchor"/>
</dbReference>
<keyword evidence="5" id="KW-0175">Coiled coil</keyword>
<protein>
    <submittedName>
        <fullName evidence="9">SEC10/PgrA surface exclusion domain-containing protein</fullName>
    </submittedName>
</protein>
<evidence type="ECO:0000256" key="1">
    <source>
        <dbReference type="ARBA" id="ARBA00022512"/>
    </source>
</evidence>